<evidence type="ECO:0000313" key="1">
    <source>
        <dbReference type="Proteomes" id="UP000887576"/>
    </source>
</evidence>
<dbReference type="WBParaSite" id="JU765_v2.g12289.t1">
    <property type="protein sequence ID" value="JU765_v2.g12289.t1"/>
    <property type="gene ID" value="JU765_v2.g12289"/>
</dbReference>
<accession>A0AC34Q2F5</accession>
<proteinExistence type="predicted"/>
<evidence type="ECO:0000313" key="2">
    <source>
        <dbReference type="WBParaSite" id="JU765_v2.g12289.t1"/>
    </source>
</evidence>
<sequence length="497" mass="57485">MENVGKRVDVGGEKGRIMYYGRVGNKTGEYFGIDWENAERGKHNGTLDGVEYFSTSSETSGSFVHPQKVSFGRDFMTLLIERYTVDVDPNFGLSSNIYCNRDIEFVNRDKIANYTRAFEQLVSIFLSNSDVKYFKPDSTIFRNCFTLTLSRTLLESWAILAQITASFPKLSSLDISCNTFEPLSSVADLDKCKHVPKIKTLYVDECGLDNESVRRIFIIFPHLAELHIAKNNFNKLIITEGFENLEKLHLYNNDIHDFANISALSQLPRLNYLSVRYCRLKNIAFESGFTNLEVLVADGNEFSRWEDISDLKKFPKLKKLTLKCLIPGECGVDTREMLISKLENLIELDHCDISVLERKNAERQFLLRIGMMRPIAQVHYLDFERLSEKHHFSYEEAIIAHEDDDYIWIRFKYLTSWFEKQFPKSMELIRATTLVCRLIGGNPREMDYYIRTNNGVDEPAELRVKPETLLFDLVFGPDNVLLMKDCPKGALHFQTFE</sequence>
<reference evidence="2" key="1">
    <citation type="submission" date="2022-11" db="UniProtKB">
        <authorList>
            <consortium name="WormBaseParasite"/>
        </authorList>
    </citation>
    <scope>IDENTIFICATION</scope>
</reference>
<organism evidence="1 2">
    <name type="scientific">Panagrolaimus sp. JU765</name>
    <dbReference type="NCBI Taxonomy" id="591449"/>
    <lineage>
        <taxon>Eukaryota</taxon>
        <taxon>Metazoa</taxon>
        <taxon>Ecdysozoa</taxon>
        <taxon>Nematoda</taxon>
        <taxon>Chromadorea</taxon>
        <taxon>Rhabditida</taxon>
        <taxon>Tylenchina</taxon>
        <taxon>Panagrolaimomorpha</taxon>
        <taxon>Panagrolaimoidea</taxon>
        <taxon>Panagrolaimidae</taxon>
        <taxon>Panagrolaimus</taxon>
    </lineage>
</organism>
<name>A0AC34Q2F5_9BILA</name>
<dbReference type="Proteomes" id="UP000887576">
    <property type="component" value="Unplaced"/>
</dbReference>
<protein>
    <submittedName>
        <fullName evidence="2">Tubulin-specific chaperone E</fullName>
    </submittedName>
</protein>